<gene>
    <name evidence="3" type="ORF">D3873_04040</name>
</gene>
<dbReference type="KEGG" id="paek:D3873_04040"/>
<organism evidence="3 4">
    <name type="scientific">Paenisporosarcina cavernae</name>
    <dbReference type="NCBI Taxonomy" id="2320858"/>
    <lineage>
        <taxon>Bacteria</taxon>
        <taxon>Bacillati</taxon>
        <taxon>Bacillota</taxon>
        <taxon>Bacilli</taxon>
        <taxon>Bacillales</taxon>
        <taxon>Caryophanaceae</taxon>
        <taxon>Paenisporosarcina</taxon>
    </lineage>
</organism>
<dbReference type="SUPFAM" id="SSF53300">
    <property type="entry name" value="vWA-like"/>
    <property type="match status" value="2"/>
</dbReference>
<dbReference type="Pfam" id="PF00092">
    <property type="entry name" value="VWA"/>
    <property type="match status" value="1"/>
</dbReference>
<dbReference type="EMBL" id="CP032418">
    <property type="protein sequence ID" value="AYC29087.1"/>
    <property type="molecule type" value="Genomic_DNA"/>
</dbReference>
<keyword evidence="1" id="KW-1133">Transmembrane helix</keyword>
<keyword evidence="1" id="KW-0472">Membrane</keyword>
<evidence type="ECO:0000313" key="4">
    <source>
        <dbReference type="Proteomes" id="UP000265725"/>
    </source>
</evidence>
<dbReference type="SMART" id="SM00327">
    <property type="entry name" value="VWA"/>
    <property type="match status" value="2"/>
</dbReference>
<dbReference type="PANTHER" id="PTHR37947">
    <property type="entry name" value="BLL2462 PROTEIN"/>
    <property type="match status" value="1"/>
</dbReference>
<proteinExistence type="predicted"/>
<dbReference type="PANTHER" id="PTHR37947:SF2">
    <property type="entry name" value="VON WILLEBRAND FACTOR TYPE A"/>
    <property type="match status" value="1"/>
</dbReference>
<keyword evidence="4" id="KW-1185">Reference proteome</keyword>
<feature type="transmembrane region" description="Helical" evidence="1">
    <location>
        <begin position="807"/>
        <end position="825"/>
    </location>
</feature>
<dbReference type="SUPFAM" id="SSF52317">
    <property type="entry name" value="Class I glutamine amidotransferase-like"/>
    <property type="match status" value="1"/>
</dbReference>
<dbReference type="Gene3D" id="3.40.50.880">
    <property type="match status" value="2"/>
</dbReference>
<dbReference type="OrthoDB" id="9781333at2"/>
<accession>A0A385YSX8</accession>
<dbReference type="RefSeq" id="WP_119882828.1">
    <property type="nucleotide sequence ID" value="NZ_CP032418.1"/>
</dbReference>
<dbReference type="Proteomes" id="UP000265725">
    <property type="component" value="Chromosome"/>
</dbReference>
<feature type="domain" description="VWFA" evidence="2">
    <location>
        <begin position="408"/>
        <end position="580"/>
    </location>
</feature>
<feature type="transmembrane region" description="Helical" evidence="1">
    <location>
        <begin position="6"/>
        <end position="26"/>
    </location>
</feature>
<dbReference type="InterPro" id="IPR036465">
    <property type="entry name" value="vWFA_dom_sf"/>
</dbReference>
<dbReference type="Pfam" id="PF13768">
    <property type="entry name" value="VWA_3"/>
    <property type="match status" value="1"/>
</dbReference>
<dbReference type="AlphaFoldDB" id="A0A385YSX8"/>
<dbReference type="PROSITE" id="PS50234">
    <property type="entry name" value="VWFA"/>
    <property type="match status" value="1"/>
</dbReference>
<reference evidence="4" key="1">
    <citation type="submission" date="2018-09" db="EMBL/GenBank/DDBJ databases">
        <authorList>
            <person name="Zhu H."/>
        </authorList>
    </citation>
    <scope>NUCLEOTIDE SEQUENCE [LARGE SCALE GENOMIC DNA]</scope>
    <source>
        <strain evidence="4">K2R23-3</strain>
    </source>
</reference>
<dbReference type="InterPro" id="IPR029062">
    <property type="entry name" value="Class_I_gatase-like"/>
</dbReference>
<evidence type="ECO:0000313" key="3">
    <source>
        <dbReference type="EMBL" id="AYC29087.1"/>
    </source>
</evidence>
<feature type="transmembrane region" description="Helical" evidence="1">
    <location>
        <begin position="38"/>
        <end position="61"/>
    </location>
</feature>
<protein>
    <submittedName>
        <fullName evidence="3">VWA domain-containing protein</fullName>
    </submittedName>
</protein>
<dbReference type="InterPro" id="IPR002035">
    <property type="entry name" value="VWF_A"/>
</dbReference>
<evidence type="ECO:0000256" key="1">
    <source>
        <dbReference type="SAM" id="Phobius"/>
    </source>
</evidence>
<name>A0A385YSX8_9BACL</name>
<sequence length="868" mass="96354">MDLRLDFPIFLLLFIPIGVYLLFFGKKEIQNSNWKIKVLWAIRLIAMASLIFSLTMPYLLLPVKNQQIVFLVDSSASAKTTSSKMLSFIDDAIQAKSPNQSIAAYAFGNDFQTIRALSNDTSPLGKSELSIDESATDISNAFLLSNQLIDPTTATRFVLISDGLQTSGSVNERLQLMNLNHTSVDVIPVDPSLEKDVAITSFDTPTTSSQGEVQTIQVIMQSSEDTTGELVLSLNDKVLERKTVPLVEGRNAFTFQHTVAETGMLKYEVSFVGSKEAILENNQLTSMTMVEDAPRVLIAYSGENASPIASYLDGNAVVVETIQAKELPYDLTNYLPYDAIIFDNVPGYEVGESKMQVIEQAVKNFGVGFMMVGGDKSFGLGGYFQTPIERVLPVEMEVKGKDQLPSLGLILVMDRSGSMMGSKIELAKEAAARSVELLREEDTLGFIAFDDRPWTIVEPVKMTDKQEVMDKILSVSPGGGTEIYSSLEAAYEMIRSVDTQRKHIILLTDGMSATTNDYEALLSEGLEGKITLSSVAIGTDADKVLLEDLANFGSGRYYDVEDESTIPAILSRETVMLSRTFIEDNPFYPTFFGNKDWSTLFQEGIPQWNVYIATTAKPTAETILESEKKDPVLIQGRYGIGQTIAYTSDSTGAWSGDFARTNDWNMFWNRAVSNLLKDVNNIPYDISRNPDGTYTITDPSSDSSFLDVTAVTDNGEEIETLTEILAPGKHNVSMDAEPGLVFLHMENEKGESFQTGISIPYSDEYKIEPADTRLLEDIVSIGDGEMISKPEEAVRAFNKKSAQSKPIHQYLLWFALILFFLDITWRRFGLAMITSAFKSIFLSRKPVTETVTDERMESLKRLRKKVKR</sequence>
<keyword evidence="1" id="KW-0812">Transmembrane</keyword>
<evidence type="ECO:0000259" key="2">
    <source>
        <dbReference type="PROSITE" id="PS50234"/>
    </source>
</evidence>
<dbReference type="Gene3D" id="3.40.50.410">
    <property type="entry name" value="von Willebrand factor, type A domain"/>
    <property type="match status" value="1"/>
</dbReference>